<dbReference type="Proteomes" id="UP000051589">
    <property type="component" value="Unassembled WGS sequence"/>
</dbReference>
<gene>
    <name evidence="1" type="ORF">FD13_GL000296</name>
</gene>
<reference evidence="1 2" key="1">
    <citation type="journal article" date="2015" name="Genome Announc.">
        <title>Expanding the biotechnology potential of lactobacilli through comparative genomics of 213 strains and associated genera.</title>
        <authorList>
            <person name="Sun Z."/>
            <person name="Harris H.M."/>
            <person name="McCann A."/>
            <person name="Guo C."/>
            <person name="Argimon S."/>
            <person name="Zhang W."/>
            <person name="Yang X."/>
            <person name="Jeffery I.B."/>
            <person name="Cooney J.C."/>
            <person name="Kagawa T.F."/>
            <person name="Liu W."/>
            <person name="Song Y."/>
            <person name="Salvetti E."/>
            <person name="Wrobel A."/>
            <person name="Rasinkangas P."/>
            <person name="Parkhill J."/>
            <person name="Rea M.C."/>
            <person name="O'Sullivan O."/>
            <person name="Ritari J."/>
            <person name="Douillard F.P."/>
            <person name="Paul Ross R."/>
            <person name="Yang R."/>
            <person name="Briner A.E."/>
            <person name="Felis G.E."/>
            <person name="de Vos W.M."/>
            <person name="Barrangou R."/>
            <person name="Klaenhammer T.R."/>
            <person name="Caufield P.W."/>
            <person name="Cui Y."/>
            <person name="Zhang H."/>
            <person name="O'Toole P.W."/>
        </authorList>
    </citation>
    <scope>NUCLEOTIDE SEQUENCE [LARGE SCALE GENOMIC DNA]</scope>
    <source>
        <strain evidence="1 2">DSM 21775</strain>
    </source>
</reference>
<accession>A0A0R2DPE3</accession>
<dbReference type="OrthoDB" id="2300921at2"/>
<sequence length="122" mass="13760">MVDFALDDQNDAAYNSDTNDIDKDESLIHRVLVFLNTNIGELPWNVDFGIDLSQVMLDIHDQAALTMELDEWVTARFEDEVENIEVTGITYSKRQAHINMVLTTIDGDLINLEKGVDDDGSD</sequence>
<name>A0A0R2DPE3_9LACO</name>
<organism evidence="1 2">
    <name type="scientific">Levilactobacillus senmaizukei DSM 21775 = NBRC 103853</name>
    <dbReference type="NCBI Taxonomy" id="1423803"/>
    <lineage>
        <taxon>Bacteria</taxon>
        <taxon>Bacillati</taxon>
        <taxon>Bacillota</taxon>
        <taxon>Bacilli</taxon>
        <taxon>Lactobacillales</taxon>
        <taxon>Lactobacillaceae</taxon>
        <taxon>Levilactobacillus</taxon>
    </lineage>
</organism>
<dbReference type="STRING" id="1423803.FD13_GL000296"/>
<dbReference type="Gene3D" id="3.10.450.40">
    <property type="match status" value="1"/>
</dbReference>
<dbReference type="EMBL" id="AYZH01000010">
    <property type="protein sequence ID" value="KRN02156.1"/>
    <property type="molecule type" value="Genomic_DNA"/>
</dbReference>
<dbReference type="RefSeq" id="WP_061776545.1">
    <property type="nucleotide sequence ID" value="NZ_AYZH01000010.1"/>
</dbReference>
<evidence type="ECO:0000313" key="1">
    <source>
        <dbReference type="EMBL" id="KRN02156.1"/>
    </source>
</evidence>
<protein>
    <recommendedName>
        <fullName evidence="3">IraD/Gp25-like domain-containing protein</fullName>
    </recommendedName>
</protein>
<dbReference type="SUPFAM" id="SSF160719">
    <property type="entry name" value="gpW/gp25-like"/>
    <property type="match status" value="1"/>
</dbReference>
<dbReference type="AlphaFoldDB" id="A0A0R2DPE3"/>
<comment type="caution">
    <text evidence="1">The sequence shown here is derived from an EMBL/GenBank/DDBJ whole genome shotgun (WGS) entry which is preliminary data.</text>
</comment>
<proteinExistence type="predicted"/>
<dbReference type="PATRIC" id="fig|1423803.3.peg.291"/>
<evidence type="ECO:0008006" key="3">
    <source>
        <dbReference type="Google" id="ProtNLM"/>
    </source>
</evidence>
<evidence type="ECO:0000313" key="2">
    <source>
        <dbReference type="Proteomes" id="UP000051589"/>
    </source>
</evidence>
<keyword evidence="2" id="KW-1185">Reference proteome</keyword>